<feature type="region of interest" description="Disordered" evidence="1">
    <location>
        <begin position="1"/>
        <end position="22"/>
    </location>
</feature>
<protein>
    <submittedName>
        <fullName evidence="2">Uncharacterized protein</fullName>
    </submittedName>
</protein>
<evidence type="ECO:0000256" key="1">
    <source>
        <dbReference type="SAM" id="MobiDB-lite"/>
    </source>
</evidence>
<evidence type="ECO:0000313" key="3">
    <source>
        <dbReference type="Proteomes" id="UP000799291"/>
    </source>
</evidence>
<dbReference type="AlphaFoldDB" id="A0A6G1IRQ2"/>
<accession>A0A6G1IRQ2</accession>
<organism evidence="2 3">
    <name type="scientific">Lentithecium fluviatile CBS 122367</name>
    <dbReference type="NCBI Taxonomy" id="1168545"/>
    <lineage>
        <taxon>Eukaryota</taxon>
        <taxon>Fungi</taxon>
        <taxon>Dikarya</taxon>
        <taxon>Ascomycota</taxon>
        <taxon>Pezizomycotina</taxon>
        <taxon>Dothideomycetes</taxon>
        <taxon>Pleosporomycetidae</taxon>
        <taxon>Pleosporales</taxon>
        <taxon>Massarineae</taxon>
        <taxon>Lentitheciaceae</taxon>
        <taxon>Lentithecium</taxon>
    </lineage>
</organism>
<feature type="compositionally biased region" description="Basic residues" evidence="1">
    <location>
        <begin position="360"/>
        <end position="373"/>
    </location>
</feature>
<dbReference type="Proteomes" id="UP000799291">
    <property type="component" value="Unassembled WGS sequence"/>
</dbReference>
<evidence type="ECO:0000313" key="2">
    <source>
        <dbReference type="EMBL" id="KAF2680835.1"/>
    </source>
</evidence>
<reference evidence="2" key="1">
    <citation type="journal article" date="2020" name="Stud. Mycol.">
        <title>101 Dothideomycetes genomes: a test case for predicting lifestyles and emergence of pathogens.</title>
        <authorList>
            <person name="Haridas S."/>
            <person name="Albert R."/>
            <person name="Binder M."/>
            <person name="Bloem J."/>
            <person name="Labutti K."/>
            <person name="Salamov A."/>
            <person name="Andreopoulos B."/>
            <person name="Baker S."/>
            <person name="Barry K."/>
            <person name="Bills G."/>
            <person name="Bluhm B."/>
            <person name="Cannon C."/>
            <person name="Castanera R."/>
            <person name="Culley D."/>
            <person name="Daum C."/>
            <person name="Ezra D."/>
            <person name="Gonzalez J."/>
            <person name="Henrissat B."/>
            <person name="Kuo A."/>
            <person name="Liang C."/>
            <person name="Lipzen A."/>
            <person name="Lutzoni F."/>
            <person name="Magnuson J."/>
            <person name="Mondo S."/>
            <person name="Nolan M."/>
            <person name="Ohm R."/>
            <person name="Pangilinan J."/>
            <person name="Park H.-J."/>
            <person name="Ramirez L."/>
            <person name="Alfaro M."/>
            <person name="Sun H."/>
            <person name="Tritt A."/>
            <person name="Yoshinaga Y."/>
            <person name="Zwiers L.-H."/>
            <person name="Turgeon B."/>
            <person name="Goodwin S."/>
            <person name="Spatafora J."/>
            <person name="Crous P."/>
            <person name="Grigoriev I."/>
        </authorList>
    </citation>
    <scope>NUCLEOTIDE SEQUENCE</scope>
    <source>
        <strain evidence="2">CBS 122367</strain>
    </source>
</reference>
<feature type="region of interest" description="Disordered" evidence="1">
    <location>
        <begin position="356"/>
        <end position="380"/>
    </location>
</feature>
<name>A0A6G1IRQ2_9PLEO</name>
<keyword evidence="3" id="KW-1185">Reference proteome</keyword>
<proteinExistence type="predicted"/>
<sequence>MTTRTTTQISSGPPHAQSGRQVTKHWFTRHLKPVPPTWQDKGSKANGELHRRISLQRPRTAPSTQIATMATPIDPPPPLPLTSIRQGTRSEMKVPPRPARPDSGVIRDVNAWLDASKPASPLMGGLSYWRDGEQGFRTREMHDFQYAIPIVREPEGERPATSGSQQLKSFCRRAKKMQVRMPSLKHTRSQRGTVQKAINRRSNSTPLMGIPYEETREGSPPTFLTRFGSARRPATATAATHTAYRGASLGFGQGSVDMPLRRGSPADTRFGGSECSMERHVNAVFGQTTRTRGTLRPVLAAAYIPREDSMGSISDAPTYFTGPPPPSYRSRAASILTTSSFGCIDGMNPEMRQLSQQRAQQKRGMKRKLKRFAQKCVPTK</sequence>
<gene>
    <name evidence="2" type="ORF">K458DRAFT_310829</name>
</gene>
<feature type="compositionally biased region" description="Polar residues" evidence="1">
    <location>
        <begin position="1"/>
        <end position="11"/>
    </location>
</feature>
<dbReference type="OrthoDB" id="3935253at2759"/>
<dbReference type="EMBL" id="MU005594">
    <property type="protein sequence ID" value="KAF2680835.1"/>
    <property type="molecule type" value="Genomic_DNA"/>
</dbReference>